<keyword evidence="2" id="KW-1185">Reference proteome</keyword>
<reference evidence="1 2" key="1">
    <citation type="submission" date="2017-09" db="EMBL/GenBank/DDBJ databases">
        <authorList>
            <person name="Ehlers B."/>
            <person name="Leendertz F.H."/>
        </authorList>
    </citation>
    <scope>NUCLEOTIDE SEQUENCE [LARGE SCALE GENOMIC DNA]</scope>
</reference>
<evidence type="ECO:0000313" key="1">
    <source>
        <dbReference type="EMBL" id="ATW58087.1"/>
    </source>
</evidence>
<proteinExistence type="predicted"/>
<protein>
    <submittedName>
        <fullName evidence="1">Uncharacterized protein</fullName>
    </submittedName>
</protein>
<accession>A0A2H4P7E9</accession>
<sequence length="162" mass="19144">MVQIMIPPLGTVIKLTEDWHFSLYDESRNEKLQKQCGLLPPFRDGEGLYEWRRLSLAERRKRIDESVWTHVPYGHSTDLWGGEWHTPFVLRAETRLKIDRIYIRQGQGDFDSVTFRSDCWMSNLGDPLFTKKYVNGRKVPSIRFWAKLADVNRIEGVFVNDR</sequence>
<name>A0A2H4P7E9_9CAUD</name>
<dbReference type="EMBL" id="MG018927">
    <property type="protein sequence ID" value="ATW58087.1"/>
    <property type="molecule type" value="Genomic_DNA"/>
</dbReference>
<gene>
    <name evidence="1" type="ORF">CNR34_00154</name>
</gene>
<evidence type="ECO:0000313" key="2">
    <source>
        <dbReference type="Proteomes" id="UP000241592"/>
    </source>
</evidence>
<dbReference type="Proteomes" id="UP000241592">
    <property type="component" value="Segment"/>
</dbReference>
<organism evidence="1 2">
    <name type="scientific">Pseudomonas phage nickie</name>
    <dbReference type="NCBI Taxonomy" id="2048977"/>
    <lineage>
        <taxon>Viruses</taxon>
        <taxon>Duplodnaviria</taxon>
        <taxon>Heunggongvirae</taxon>
        <taxon>Uroviricota</taxon>
        <taxon>Caudoviricetes</taxon>
        <taxon>Nickievirus</taxon>
        <taxon>Nickievirus nickie</taxon>
    </lineage>
</organism>